<dbReference type="EMBL" id="CP059572">
    <property type="protein sequence ID" value="QXJ21440.1"/>
    <property type="molecule type" value="Genomic_DNA"/>
</dbReference>
<dbReference type="InterPro" id="IPR032466">
    <property type="entry name" value="Metal_Hydrolase"/>
</dbReference>
<dbReference type="Gene3D" id="3.10.310.70">
    <property type="match status" value="1"/>
</dbReference>
<dbReference type="RefSeq" id="WP_231334591.1">
    <property type="nucleotide sequence ID" value="NZ_CP059572.1"/>
</dbReference>
<dbReference type="InterPro" id="IPR033932">
    <property type="entry name" value="YtcJ-like"/>
</dbReference>
<dbReference type="Proteomes" id="UP001049518">
    <property type="component" value="Chromosome"/>
</dbReference>
<dbReference type="CDD" id="cd01300">
    <property type="entry name" value="YtcJ_like"/>
    <property type="match status" value="1"/>
</dbReference>
<dbReference type="InterPro" id="IPR013108">
    <property type="entry name" value="Amidohydro_3"/>
</dbReference>
<feature type="domain" description="Amidohydrolase 3" evidence="1">
    <location>
        <begin position="56"/>
        <end position="541"/>
    </location>
</feature>
<evidence type="ECO:0000313" key="2">
    <source>
        <dbReference type="EMBL" id="QXJ21440.1"/>
    </source>
</evidence>
<proteinExistence type="predicted"/>
<evidence type="ECO:0000259" key="1">
    <source>
        <dbReference type="Pfam" id="PF07969"/>
    </source>
</evidence>
<sequence length="546" mass="57881">MTRAEEGHRPQVVRARRVVTMGGHTGGAADALVTLGERVIAVGAAPELLDRFPGADVVDLGRGVVVPGFNDAHAHPSVLADGGLYVDLAPTVTGSAEEVRRALAERAARTPDGAWVVGHNFDVSRTEDGGAVGRDLLDRVSARHPVLIIHYSYHGAVANSAALAAAGYDEGTPDPVGGELVRDGGRLTGVVWERAWTEGFFGHGAKPALVPVPTAEARVESLRRIVGEMNAAGITSICDAMVHPADWELYQRARDGGALTARIGMLLWYEHFDPAPRLGLGTGFGDEWLRFTGVKMMADGAVSGGTCLCSRPYNGAQGEPTGGIQVMPDEEITEVVHRVHAAGGRLAVHANGDLAIGKVLDAMEDAAARVPARPGQAHRIEHCSVVDERLVERIRRLGVIPVPFGAFVRYHGRNLVAHYGVERAARISPHRTFREAGITVAGSSDHPCGPPEPLYALQSMTTRRSLDGTVLGEDERLTPYEALEVYTAGSAAASGEEHFKGRLLPGFLADFTVLAEDPLRADPEGLAGIPVTSTWVGGRPVWEGPA</sequence>
<evidence type="ECO:0000313" key="3">
    <source>
        <dbReference type="Proteomes" id="UP001049518"/>
    </source>
</evidence>
<dbReference type="Gene3D" id="3.20.20.140">
    <property type="entry name" value="Metal-dependent hydrolases"/>
    <property type="match status" value="1"/>
</dbReference>
<keyword evidence="3" id="KW-1185">Reference proteome</keyword>
<name>A0ABX8QRM8_9ACTN</name>
<accession>A0ABX8QRM8</accession>
<dbReference type="InterPro" id="IPR011059">
    <property type="entry name" value="Metal-dep_hydrolase_composite"/>
</dbReference>
<dbReference type="PANTHER" id="PTHR22642">
    <property type="entry name" value="IMIDAZOLONEPROPIONASE"/>
    <property type="match status" value="1"/>
</dbReference>
<dbReference type="PANTHER" id="PTHR22642:SF2">
    <property type="entry name" value="PROTEIN LONG AFTER FAR-RED 3"/>
    <property type="match status" value="1"/>
</dbReference>
<dbReference type="SUPFAM" id="SSF51338">
    <property type="entry name" value="Composite domain of metallo-dependent hydrolases"/>
    <property type="match status" value="1"/>
</dbReference>
<protein>
    <submittedName>
        <fullName evidence="2">Amidohydrolase</fullName>
    </submittedName>
</protein>
<organism evidence="2 3">
    <name type="scientific">Actinomadura graeca</name>
    <dbReference type="NCBI Taxonomy" id="2750812"/>
    <lineage>
        <taxon>Bacteria</taxon>
        <taxon>Bacillati</taxon>
        <taxon>Actinomycetota</taxon>
        <taxon>Actinomycetes</taxon>
        <taxon>Streptosporangiales</taxon>
        <taxon>Thermomonosporaceae</taxon>
        <taxon>Actinomadura</taxon>
    </lineage>
</organism>
<dbReference type="SUPFAM" id="SSF51556">
    <property type="entry name" value="Metallo-dependent hydrolases"/>
    <property type="match status" value="1"/>
</dbReference>
<reference evidence="2" key="1">
    <citation type="submission" date="2020-07" db="EMBL/GenBank/DDBJ databases">
        <authorList>
            <person name="Tarantini F.S."/>
            <person name="Hong K.W."/>
            <person name="Chan K.G."/>
        </authorList>
    </citation>
    <scope>NUCLEOTIDE SEQUENCE</scope>
    <source>
        <strain evidence="2">32-07</strain>
    </source>
</reference>
<dbReference type="Pfam" id="PF07969">
    <property type="entry name" value="Amidohydro_3"/>
    <property type="match status" value="1"/>
</dbReference>
<gene>
    <name evidence="2" type="ORF">AGRA3207_002293</name>
</gene>
<dbReference type="Gene3D" id="2.30.40.10">
    <property type="entry name" value="Urease, subunit C, domain 1"/>
    <property type="match status" value="1"/>
</dbReference>